<evidence type="ECO:0000313" key="1">
    <source>
        <dbReference type="EMBL" id="CAB5218393.1"/>
    </source>
</evidence>
<dbReference type="EMBL" id="LR798260">
    <property type="protein sequence ID" value="CAB5218393.1"/>
    <property type="molecule type" value="Genomic_DNA"/>
</dbReference>
<proteinExistence type="predicted"/>
<reference evidence="1" key="1">
    <citation type="submission" date="2020-05" db="EMBL/GenBank/DDBJ databases">
        <authorList>
            <person name="Chiriac C."/>
            <person name="Salcher M."/>
            <person name="Ghai R."/>
            <person name="Kavagutti S V."/>
        </authorList>
    </citation>
    <scope>NUCLEOTIDE SEQUENCE</scope>
</reference>
<organism evidence="1">
    <name type="scientific">uncultured Caudovirales phage</name>
    <dbReference type="NCBI Taxonomy" id="2100421"/>
    <lineage>
        <taxon>Viruses</taxon>
        <taxon>Duplodnaviria</taxon>
        <taxon>Heunggongvirae</taxon>
        <taxon>Uroviricota</taxon>
        <taxon>Caudoviricetes</taxon>
        <taxon>Peduoviridae</taxon>
        <taxon>Maltschvirus</taxon>
        <taxon>Maltschvirus maltsch</taxon>
    </lineage>
</organism>
<protein>
    <submittedName>
        <fullName evidence="1">Uncharacterized protein</fullName>
    </submittedName>
</protein>
<name>A0A6J7WSW8_9CAUD</name>
<accession>A0A6J7WSW8</accession>
<sequence>MTDQAEVVRNYYRRQGVKFERNRILTQIEMLVCFEFTNAGKCKHPACKTLTRLKTTIESVSLFETAAKSAPVVEDKNAS</sequence>
<gene>
    <name evidence="1" type="ORF">UFOVP219_11</name>
</gene>